<feature type="compositionally biased region" description="Polar residues" evidence="1">
    <location>
        <begin position="1"/>
        <end position="28"/>
    </location>
</feature>
<feature type="region of interest" description="Disordered" evidence="1">
    <location>
        <begin position="1"/>
        <end position="45"/>
    </location>
</feature>
<organism evidence="2 3">
    <name type="scientific">Meloidogyne incognita</name>
    <name type="common">Southern root-knot nematode worm</name>
    <name type="synonym">Oxyuris incognita</name>
    <dbReference type="NCBI Taxonomy" id="6306"/>
    <lineage>
        <taxon>Eukaryota</taxon>
        <taxon>Metazoa</taxon>
        <taxon>Ecdysozoa</taxon>
        <taxon>Nematoda</taxon>
        <taxon>Chromadorea</taxon>
        <taxon>Rhabditida</taxon>
        <taxon>Tylenchina</taxon>
        <taxon>Tylenchomorpha</taxon>
        <taxon>Tylenchoidea</taxon>
        <taxon>Meloidogynidae</taxon>
        <taxon>Meloidogyninae</taxon>
        <taxon>Meloidogyne</taxon>
        <taxon>Meloidogyne incognita group</taxon>
    </lineage>
</organism>
<protein>
    <submittedName>
        <fullName evidence="3">Uncharacterized protein</fullName>
    </submittedName>
</protein>
<feature type="compositionally biased region" description="Basic residues" evidence="1">
    <location>
        <begin position="167"/>
        <end position="183"/>
    </location>
</feature>
<dbReference type="AlphaFoldDB" id="A0A914KG27"/>
<feature type="compositionally biased region" description="Polar residues" evidence="1">
    <location>
        <begin position="71"/>
        <end position="93"/>
    </location>
</feature>
<proteinExistence type="predicted"/>
<evidence type="ECO:0000313" key="3">
    <source>
        <dbReference type="WBParaSite" id="Minc3s00003g00178"/>
    </source>
</evidence>
<evidence type="ECO:0000256" key="1">
    <source>
        <dbReference type="SAM" id="MobiDB-lite"/>
    </source>
</evidence>
<accession>A0A914KG27</accession>
<name>A0A914KG27_MELIC</name>
<reference evidence="3" key="1">
    <citation type="submission" date="2022-11" db="UniProtKB">
        <authorList>
            <consortium name="WormBaseParasite"/>
        </authorList>
    </citation>
    <scope>IDENTIFICATION</scope>
</reference>
<feature type="region of interest" description="Disordered" evidence="1">
    <location>
        <begin position="71"/>
        <end position="190"/>
    </location>
</feature>
<evidence type="ECO:0000313" key="2">
    <source>
        <dbReference type="Proteomes" id="UP000887563"/>
    </source>
</evidence>
<sequence>MLNWWNTDGQNNSTIHPEQSAGQVQHNPNVPHLLAPPTTPIGSVAATPVHGSPAESPPYYTDSEWFPSSGGTSFAPSAVNSPTHPNMPTSLHHQNLPGDFHGYYSQQLEDESNDGDASYVSNIDNESEGTDTGAHHSVNMMPGPSSTSVHRKGKKHSPNAQGTPKTRSPKKNKNSEKVRRHRHLDQPGGH</sequence>
<keyword evidence="2" id="KW-1185">Reference proteome</keyword>
<dbReference type="WBParaSite" id="Minc3s00003g00178">
    <property type="protein sequence ID" value="Minc3s00003g00178"/>
    <property type="gene ID" value="Minc3s00003g00178"/>
</dbReference>
<dbReference type="Proteomes" id="UP000887563">
    <property type="component" value="Unplaced"/>
</dbReference>